<dbReference type="CDD" id="cd12118">
    <property type="entry name" value="ttLC_FACS_AEE21_like"/>
    <property type="match status" value="1"/>
</dbReference>
<accession>A0ABW4FJI4</accession>
<dbReference type="InterPro" id="IPR000873">
    <property type="entry name" value="AMP-dep_synth/lig_dom"/>
</dbReference>
<dbReference type="RefSeq" id="WP_343987797.1">
    <property type="nucleotide sequence ID" value="NZ_BAAAJG010000029.1"/>
</dbReference>
<dbReference type="InterPro" id="IPR020845">
    <property type="entry name" value="AMP-binding_CS"/>
</dbReference>
<name>A0ABW4FJI4_9PSEU</name>
<dbReference type="Gene3D" id="3.40.50.12780">
    <property type="entry name" value="N-terminal domain of ligase-like"/>
    <property type="match status" value="1"/>
</dbReference>
<dbReference type="NCBIfam" id="NF006020">
    <property type="entry name" value="PRK08162.1"/>
    <property type="match status" value="1"/>
</dbReference>
<sequence length="548" mass="59878">MSETISPPTAPEWHPSTPSKVFRSELNPVDLLRRAAYMYPDKVAVVHGTRRSSYRQLAERSWRLANGLRAAGLQKGDRVAVILPNSPAMLEAHFGVPAAGGILVSVNTRLASAEVGYILGHSGARYLVVDQELDPLVAPLDLSGLTVIRCADTGTAEDPYEAFLAAASAAVPESWLEHEEETISVNYTSGTTGRPKGVQYTYRGAYLNALNEVIVAGLSGDSAYLWTLPMFHCNGWCFPWAVTAVAARHVTMRTVDPERVWALIDEEGVTHYNGAPTVHLMIINQPRAHRVERQVTALVAAAPPSPTLLAAMGELNFRVVHVYGLTETYGPTTVCPEQETWAELAPDERAKLLARQGQAYISSDLVRVVDEEMNDVPGDGETMGEVIMRGNIVMSGYFQDDPATEKAFRGGWFHSGDLAVWHPDGNIELRDRGKDVIISGGENISSIEVEQAIVAHPAVLECAVIGIPHERWGERPKAFVTRRPDAAVTQEEILAFCRERLAGYKCPDAIEFGPLPKTSTGKVQKFVLREREWAGHEGRIGAASSSNR</sequence>
<organism evidence="7 8">
    <name type="scientific">Pseudonocardia aurantiaca</name>
    <dbReference type="NCBI Taxonomy" id="75290"/>
    <lineage>
        <taxon>Bacteria</taxon>
        <taxon>Bacillati</taxon>
        <taxon>Actinomycetota</taxon>
        <taxon>Actinomycetes</taxon>
        <taxon>Pseudonocardiales</taxon>
        <taxon>Pseudonocardiaceae</taxon>
        <taxon>Pseudonocardia</taxon>
    </lineage>
</organism>
<feature type="domain" description="AMP-dependent synthetase/ligase" evidence="5">
    <location>
        <begin position="33"/>
        <end position="398"/>
    </location>
</feature>
<dbReference type="EMBL" id="JBHUCP010000008">
    <property type="protein sequence ID" value="MFD1530492.1"/>
    <property type="molecule type" value="Genomic_DNA"/>
</dbReference>
<keyword evidence="4" id="KW-0443">Lipid metabolism</keyword>
<evidence type="ECO:0000259" key="6">
    <source>
        <dbReference type="Pfam" id="PF13193"/>
    </source>
</evidence>
<dbReference type="Gene3D" id="3.30.300.30">
    <property type="match status" value="1"/>
</dbReference>
<dbReference type="InterPro" id="IPR045851">
    <property type="entry name" value="AMP-bd_C_sf"/>
</dbReference>
<comment type="caution">
    <text evidence="7">The sequence shown here is derived from an EMBL/GenBank/DDBJ whole genome shotgun (WGS) entry which is preliminary data.</text>
</comment>
<comment type="similarity">
    <text evidence="1">Belongs to the ATP-dependent AMP-binding enzyme family.</text>
</comment>
<dbReference type="PANTHER" id="PTHR43859:SF4">
    <property type="entry name" value="BUTANOATE--COA LIGASE AAE1-RELATED"/>
    <property type="match status" value="1"/>
</dbReference>
<reference evidence="8" key="1">
    <citation type="journal article" date="2019" name="Int. J. Syst. Evol. Microbiol.">
        <title>The Global Catalogue of Microorganisms (GCM) 10K type strain sequencing project: providing services to taxonomists for standard genome sequencing and annotation.</title>
        <authorList>
            <consortium name="The Broad Institute Genomics Platform"/>
            <consortium name="The Broad Institute Genome Sequencing Center for Infectious Disease"/>
            <person name="Wu L."/>
            <person name="Ma J."/>
        </authorList>
    </citation>
    <scope>NUCLEOTIDE SEQUENCE [LARGE SCALE GENOMIC DNA]</scope>
    <source>
        <strain evidence="8">JCM 12165</strain>
    </source>
</reference>
<dbReference type="GO" id="GO:0016874">
    <property type="term" value="F:ligase activity"/>
    <property type="evidence" value="ECO:0007669"/>
    <property type="project" value="UniProtKB-KW"/>
</dbReference>
<feature type="domain" description="AMP-binding enzyme C-terminal" evidence="6">
    <location>
        <begin position="448"/>
        <end position="522"/>
    </location>
</feature>
<evidence type="ECO:0000259" key="5">
    <source>
        <dbReference type="Pfam" id="PF00501"/>
    </source>
</evidence>
<dbReference type="Proteomes" id="UP001597145">
    <property type="component" value="Unassembled WGS sequence"/>
</dbReference>
<evidence type="ECO:0000256" key="2">
    <source>
        <dbReference type="ARBA" id="ARBA00022598"/>
    </source>
</evidence>
<proteinExistence type="inferred from homology"/>
<evidence type="ECO:0000313" key="7">
    <source>
        <dbReference type="EMBL" id="MFD1530492.1"/>
    </source>
</evidence>
<keyword evidence="8" id="KW-1185">Reference proteome</keyword>
<keyword evidence="3" id="KW-0276">Fatty acid metabolism</keyword>
<evidence type="ECO:0000256" key="3">
    <source>
        <dbReference type="ARBA" id="ARBA00022832"/>
    </source>
</evidence>
<dbReference type="InterPro" id="IPR025110">
    <property type="entry name" value="AMP-bd_C"/>
</dbReference>
<dbReference type="Pfam" id="PF00501">
    <property type="entry name" value="AMP-binding"/>
    <property type="match status" value="1"/>
</dbReference>
<dbReference type="SUPFAM" id="SSF56801">
    <property type="entry name" value="Acetyl-CoA synthetase-like"/>
    <property type="match status" value="1"/>
</dbReference>
<keyword evidence="2 7" id="KW-0436">Ligase</keyword>
<evidence type="ECO:0000313" key="8">
    <source>
        <dbReference type="Proteomes" id="UP001597145"/>
    </source>
</evidence>
<protein>
    <submittedName>
        <fullName evidence="7">Acyl--CoA ligase family protein</fullName>
    </submittedName>
</protein>
<dbReference type="Pfam" id="PF13193">
    <property type="entry name" value="AMP-binding_C"/>
    <property type="match status" value="1"/>
</dbReference>
<evidence type="ECO:0000256" key="4">
    <source>
        <dbReference type="ARBA" id="ARBA00023098"/>
    </source>
</evidence>
<evidence type="ECO:0000256" key="1">
    <source>
        <dbReference type="ARBA" id="ARBA00006432"/>
    </source>
</evidence>
<dbReference type="PROSITE" id="PS00455">
    <property type="entry name" value="AMP_BINDING"/>
    <property type="match status" value="1"/>
</dbReference>
<dbReference type="InterPro" id="IPR042099">
    <property type="entry name" value="ANL_N_sf"/>
</dbReference>
<dbReference type="PANTHER" id="PTHR43859">
    <property type="entry name" value="ACYL-ACTIVATING ENZYME"/>
    <property type="match status" value="1"/>
</dbReference>
<gene>
    <name evidence="7" type="ORF">ACFSCY_13665</name>
</gene>